<protein>
    <recommendedName>
        <fullName evidence="4">Acyltransferase 3 domain-containing protein</fullName>
    </recommendedName>
</protein>
<evidence type="ECO:0000313" key="3">
    <source>
        <dbReference type="Proteomes" id="UP000014151"/>
    </source>
</evidence>
<keyword evidence="1" id="KW-0812">Transmembrane</keyword>
<evidence type="ECO:0000256" key="1">
    <source>
        <dbReference type="SAM" id="Phobius"/>
    </source>
</evidence>
<organism evidence="2 3">
    <name type="scientific">Phocaeicola vulgatus dnLKV7</name>
    <dbReference type="NCBI Taxonomy" id="1235786"/>
    <lineage>
        <taxon>Bacteria</taxon>
        <taxon>Pseudomonadati</taxon>
        <taxon>Bacteroidota</taxon>
        <taxon>Bacteroidia</taxon>
        <taxon>Bacteroidales</taxon>
        <taxon>Bacteroidaceae</taxon>
        <taxon>Phocaeicola</taxon>
    </lineage>
</organism>
<sequence>MSLKEHCAIVLINLFAIIWWGLVWQSDVVNGGKSIVYFVGLYLTGNLLRRLNDFNMNLPYLATLKENFTAYILIVFIILVGTFLVPVSFSRAYRGVFFAYQGPGLILQCVVLILLFSKIKIKKKWINFLASSSFFIYLFHENQYTSMIYHHYVREIYTCFNGLQVPVLFLLLCMSICVISIALDKIVRIPLQNILESKCSNLIDRSLTFMWSLIDKRR</sequence>
<feature type="transmembrane region" description="Helical" evidence="1">
    <location>
        <begin position="95"/>
        <end position="117"/>
    </location>
</feature>
<dbReference type="EMBL" id="ASSN01000009">
    <property type="protein sequence ID" value="EOS04383.1"/>
    <property type="molecule type" value="Genomic_DNA"/>
</dbReference>
<gene>
    <name evidence="2" type="ORF">C800_01381</name>
</gene>
<feature type="transmembrane region" description="Helical" evidence="1">
    <location>
        <begin position="31"/>
        <end position="48"/>
    </location>
</feature>
<dbReference type="PATRIC" id="fig|1235786.3.peg.1425"/>
<evidence type="ECO:0000313" key="2">
    <source>
        <dbReference type="EMBL" id="EOS04383.1"/>
    </source>
</evidence>
<dbReference type="HOGENOM" id="CLU_1264859_0_0_10"/>
<feature type="transmembrane region" description="Helical" evidence="1">
    <location>
        <begin position="160"/>
        <end position="183"/>
    </location>
</feature>
<dbReference type="Proteomes" id="UP000014151">
    <property type="component" value="Unassembled WGS sequence"/>
</dbReference>
<accession>R9HK03</accession>
<dbReference type="RefSeq" id="WP_016270634.1">
    <property type="nucleotide sequence ID" value="NZ_KE159474.1"/>
</dbReference>
<dbReference type="AlphaFoldDB" id="R9HK03"/>
<keyword evidence="1" id="KW-1133">Transmembrane helix</keyword>
<name>R9HK03_PHOVU</name>
<comment type="caution">
    <text evidence="2">The sequence shown here is derived from an EMBL/GenBank/DDBJ whole genome shotgun (WGS) entry which is preliminary data.</text>
</comment>
<feature type="transmembrane region" description="Helical" evidence="1">
    <location>
        <begin position="7"/>
        <end position="25"/>
    </location>
</feature>
<proteinExistence type="predicted"/>
<reference evidence="2 3" key="1">
    <citation type="submission" date="2013-04" db="EMBL/GenBank/DDBJ databases">
        <title>The Genome Sequence of Bacteroides vulgatus dnLKV7.</title>
        <authorList>
            <consortium name="The Broad Institute Genomics Platform"/>
            <consortium name="The Broad Institute Genome Sequencing Center for Infectious Disease"/>
            <person name="Earl A."/>
            <person name="Xavier R."/>
            <person name="Kuhn K."/>
            <person name="Stappenbeck T."/>
            <person name="Walker B."/>
            <person name="Young S."/>
            <person name="Zeng Q."/>
            <person name="Gargeya S."/>
            <person name="Fitzgerald M."/>
            <person name="Haas B."/>
            <person name="Abouelleil A."/>
            <person name="Allen A.W."/>
            <person name="Alvarado L."/>
            <person name="Arachchi H.M."/>
            <person name="Berlin A.M."/>
            <person name="Chapman S.B."/>
            <person name="Gainer-Dewar J."/>
            <person name="Goldberg J."/>
            <person name="Griggs A."/>
            <person name="Gujja S."/>
            <person name="Hansen M."/>
            <person name="Howarth C."/>
            <person name="Imamovic A."/>
            <person name="Ireland A."/>
            <person name="Larimer J."/>
            <person name="McCowan C."/>
            <person name="Murphy C."/>
            <person name="Pearson M."/>
            <person name="Poon T.W."/>
            <person name="Priest M."/>
            <person name="Roberts A."/>
            <person name="Saif S."/>
            <person name="Shea T."/>
            <person name="Sisk P."/>
            <person name="Sykes S."/>
            <person name="Wortman J."/>
            <person name="Nusbaum C."/>
            <person name="Birren B."/>
        </authorList>
    </citation>
    <scope>NUCLEOTIDE SEQUENCE [LARGE SCALE GENOMIC DNA]</scope>
    <source>
        <strain evidence="3">dnLKV7</strain>
    </source>
</reference>
<keyword evidence="1" id="KW-0472">Membrane</keyword>
<evidence type="ECO:0008006" key="4">
    <source>
        <dbReference type="Google" id="ProtNLM"/>
    </source>
</evidence>
<feature type="transmembrane region" description="Helical" evidence="1">
    <location>
        <begin position="68"/>
        <end position="89"/>
    </location>
</feature>
<feature type="transmembrane region" description="Helical" evidence="1">
    <location>
        <begin position="124"/>
        <end position="140"/>
    </location>
</feature>